<dbReference type="Proteomes" id="UP001150062">
    <property type="component" value="Unassembled WGS sequence"/>
</dbReference>
<gene>
    <name evidence="2" type="ORF">M0813_28215</name>
</gene>
<proteinExistence type="predicted"/>
<feature type="region of interest" description="Disordered" evidence="1">
    <location>
        <begin position="708"/>
        <end position="752"/>
    </location>
</feature>
<reference evidence="2" key="1">
    <citation type="submission" date="2022-08" db="EMBL/GenBank/DDBJ databases">
        <title>Novel sulfate-reducing endosymbionts in the free-living metamonad Anaeramoeba.</title>
        <authorList>
            <person name="Jerlstrom-Hultqvist J."/>
            <person name="Cepicka I."/>
            <person name="Gallot-Lavallee L."/>
            <person name="Salas-Leiva D."/>
            <person name="Curtis B.A."/>
            <person name="Zahonova K."/>
            <person name="Pipaliya S."/>
            <person name="Dacks J."/>
            <person name="Roger A.J."/>
        </authorList>
    </citation>
    <scope>NUCLEOTIDE SEQUENCE</scope>
    <source>
        <strain evidence="2">Schooner1</strain>
    </source>
</reference>
<evidence type="ECO:0000313" key="2">
    <source>
        <dbReference type="EMBL" id="KAJ6235941.1"/>
    </source>
</evidence>
<protein>
    <submittedName>
        <fullName evidence="2">Ribonuclease mrp protein subunit snm1</fullName>
    </submittedName>
</protein>
<feature type="compositionally biased region" description="Basic and acidic residues" evidence="1">
    <location>
        <begin position="785"/>
        <end position="795"/>
    </location>
</feature>
<sequence>MTEEDNTTTDLMIKDLVGQMGSLLYYRGCLEKKIQIEDLGSLQKDHSKYFEGVKKLSTLDLTLSEVNEKLFSLRETVVLSTFGCLQMMLMETFSLFSIDHEISQFGIKKSKKSKSKPVPSTNQLHFDRVEKHEENSGHFFAMKMVYLTLKKLVVNKNLNYLAEIENETIDTIFEQINFVNSWGVRFVAIQCLGFLTKCENHLGYIPNKFVDFFQQKFKKSMLPWLSIYEKALKYINFNLSTETTSEISIKFLDGYCKLLKKVSNEQRKQEICVTIISLFEKLLPKHTQIQKDVLESEKQYFLNKLIKNQSKLYESLMGAYEICYDTVKKWLKKTKHPIVCYQCLEQLLQVSSLEFYSNESSTSSELKGFPDFLNLLQTGIKNKETRFYCLIVLRDLIQNIHVDYLRDQETKFIERIKELIPIILIDATKKNQNLIFEEIEFISDILYQICLKCFSFGIDLIKENFENPKLRLDYKIAIARSIVKLCQTNPDSMYDVSDQLYPILDKILIGTKITQELISQGYDYLISEILQTFPTIMGEDIDREEILIKYIVNLALLNNEEISSQSIKTLERYLNLSYKEENDGSFFMNAVFPLMDRIETINYFNNLTNSQTNNVLVYQNLETLIIKMFTLLTSLIDCFQNFLKNCKKNFIPDFHFNEWSTFIIRFQSCCLIWLNFNNGDLKNLILDLFKKFQNQEFQSITDKLYQKKLRKEKRDQERKNKNKSKKGKRRRRRRKDNDSEESEKDENEENVLQFDEETNKLTQSMSFIKSLSQFLIDNNYHNNNQKKEDDKEKQQQRYQKQQNQQNQQRQQRDQKGVLKNEKVKYYVLTNWIKIELNNYKISFNWIFNTIANQLFTEQIYLNIQEFIQNSQIQESPKSIQNNSILTFYFQLFGMLCSISTIPKKMNLIPETLEIKKFEKSETNTKNKKKKKKQISIPFIIKKIKQLLNT</sequence>
<evidence type="ECO:0000313" key="3">
    <source>
        <dbReference type="Proteomes" id="UP001150062"/>
    </source>
</evidence>
<keyword evidence="3" id="KW-1185">Reference proteome</keyword>
<accession>A0ABQ8XTK7</accession>
<feature type="compositionally biased region" description="Acidic residues" evidence="1">
    <location>
        <begin position="738"/>
        <end position="749"/>
    </location>
</feature>
<feature type="compositionally biased region" description="Low complexity" evidence="1">
    <location>
        <begin position="796"/>
        <end position="809"/>
    </location>
</feature>
<feature type="compositionally biased region" description="Basic residues" evidence="1">
    <location>
        <begin position="720"/>
        <end position="734"/>
    </location>
</feature>
<evidence type="ECO:0000256" key="1">
    <source>
        <dbReference type="SAM" id="MobiDB-lite"/>
    </source>
</evidence>
<dbReference type="EMBL" id="JAOAOG010000251">
    <property type="protein sequence ID" value="KAJ6235941.1"/>
    <property type="molecule type" value="Genomic_DNA"/>
</dbReference>
<comment type="caution">
    <text evidence="2">The sequence shown here is derived from an EMBL/GenBank/DDBJ whole genome shotgun (WGS) entry which is preliminary data.</text>
</comment>
<dbReference type="SUPFAM" id="SSF48371">
    <property type="entry name" value="ARM repeat"/>
    <property type="match status" value="1"/>
</dbReference>
<organism evidence="2 3">
    <name type="scientific">Anaeramoeba flamelloides</name>
    <dbReference type="NCBI Taxonomy" id="1746091"/>
    <lineage>
        <taxon>Eukaryota</taxon>
        <taxon>Metamonada</taxon>
        <taxon>Anaeramoebidae</taxon>
        <taxon>Anaeramoeba</taxon>
    </lineage>
</organism>
<feature type="region of interest" description="Disordered" evidence="1">
    <location>
        <begin position="781"/>
        <end position="815"/>
    </location>
</feature>
<name>A0ABQ8XTK7_9EUKA</name>
<dbReference type="InterPro" id="IPR016024">
    <property type="entry name" value="ARM-type_fold"/>
</dbReference>